<comment type="caution">
    <text evidence="1">The sequence shown here is derived from an EMBL/GenBank/DDBJ whole genome shotgun (WGS) entry which is preliminary data.</text>
</comment>
<dbReference type="Proteomes" id="UP001283361">
    <property type="component" value="Unassembled WGS sequence"/>
</dbReference>
<accession>A0AAE1D7S4</accession>
<dbReference type="AlphaFoldDB" id="A0AAE1D7S4"/>
<dbReference type="EMBL" id="JAWDGP010005116">
    <property type="protein sequence ID" value="KAK3759523.1"/>
    <property type="molecule type" value="Genomic_DNA"/>
</dbReference>
<name>A0AAE1D7S4_9GAST</name>
<organism evidence="1 2">
    <name type="scientific">Elysia crispata</name>
    <name type="common">lettuce slug</name>
    <dbReference type="NCBI Taxonomy" id="231223"/>
    <lineage>
        <taxon>Eukaryota</taxon>
        <taxon>Metazoa</taxon>
        <taxon>Spiralia</taxon>
        <taxon>Lophotrochozoa</taxon>
        <taxon>Mollusca</taxon>
        <taxon>Gastropoda</taxon>
        <taxon>Heterobranchia</taxon>
        <taxon>Euthyneura</taxon>
        <taxon>Panpulmonata</taxon>
        <taxon>Sacoglossa</taxon>
        <taxon>Placobranchoidea</taxon>
        <taxon>Plakobranchidae</taxon>
        <taxon>Elysia</taxon>
    </lineage>
</organism>
<evidence type="ECO:0000313" key="1">
    <source>
        <dbReference type="EMBL" id="KAK3759523.1"/>
    </source>
</evidence>
<reference evidence="1" key="1">
    <citation type="journal article" date="2023" name="G3 (Bethesda)">
        <title>A reference genome for the long-term kleptoplast-retaining sea slug Elysia crispata morphotype clarki.</title>
        <authorList>
            <person name="Eastman K.E."/>
            <person name="Pendleton A.L."/>
            <person name="Shaikh M.A."/>
            <person name="Suttiyut T."/>
            <person name="Ogas R."/>
            <person name="Tomko P."/>
            <person name="Gavelis G."/>
            <person name="Widhalm J.R."/>
            <person name="Wisecaver J.H."/>
        </authorList>
    </citation>
    <scope>NUCLEOTIDE SEQUENCE</scope>
    <source>
        <strain evidence="1">ECLA1</strain>
    </source>
</reference>
<proteinExistence type="predicted"/>
<protein>
    <submittedName>
        <fullName evidence="1">Uncharacterized protein</fullName>
    </submittedName>
</protein>
<sequence length="172" mass="19221">MSQQAALRRKLQRAVQGQFVCANRTGLCHGFVCFVSLGIISIYDRGGNGEGEGGEEGGNWELTPQALKFLPCLQSEHKKLELRVSNNDTKIVWYFAAADRAEKTTITRALSKILHFTSNLEEITRNDACLSDLLAWPVDLVIDCLSEPINVSFMIHQDPPIERRVSVMTKSQ</sequence>
<evidence type="ECO:0000313" key="2">
    <source>
        <dbReference type="Proteomes" id="UP001283361"/>
    </source>
</evidence>
<gene>
    <name evidence="1" type="ORF">RRG08_045808</name>
</gene>
<keyword evidence="2" id="KW-1185">Reference proteome</keyword>